<evidence type="ECO:0000256" key="8">
    <source>
        <dbReference type="PROSITE-ProRule" id="PRU01360"/>
    </source>
</evidence>
<dbReference type="PROSITE" id="PS52016">
    <property type="entry name" value="TONB_DEPENDENT_REC_3"/>
    <property type="match status" value="1"/>
</dbReference>
<dbReference type="InterPro" id="IPR000531">
    <property type="entry name" value="Beta-barrel_TonB"/>
</dbReference>
<proteinExistence type="inferred from homology"/>
<dbReference type="InterPro" id="IPR023997">
    <property type="entry name" value="TonB-dep_OMP_SusC/RagA_CS"/>
</dbReference>
<evidence type="ECO:0000259" key="10">
    <source>
        <dbReference type="Pfam" id="PF00593"/>
    </source>
</evidence>
<dbReference type="OrthoDB" id="9768177at2"/>
<evidence type="ECO:0000256" key="7">
    <source>
        <dbReference type="ARBA" id="ARBA00023237"/>
    </source>
</evidence>
<name>A0A5N5IQ49_9FLAO</name>
<evidence type="ECO:0000256" key="4">
    <source>
        <dbReference type="ARBA" id="ARBA00022692"/>
    </source>
</evidence>
<keyword evidence="6 8" id="KW-0472">Membrane</keyword>
<keyword evidence="3 8" id="KW-1134">Transmembrane beta strand</keyword>
<dbReference type="Gene3D" id="2.170.130.10">
    <property type="entry name" value="TonB-dependent receptor, plug domain"/>
    <property type="match status" value="1"/>
</dbReference>
<evidence type="ECO:0000256" key="6">
    <source>
        <dbReference type="ARBA" id="ARBA00023136"/>
    </source>
</evidence>
<dbReference type="InterPro" id="IPR012910">
    <property type="entry name" value="Plug_dom"/>
</dbReference>
<gene>
    <name evidence="12" type="ORF">FOT42_014675</name>
</gene>
<dbReference type="GO" id="GO:0009279">
    <property type="term" value="C:cell outer membrane"/>
    <property type="evidence" value="ECO:0007669"/>
    <property type="project" value="UniProtKB-SubCell"/>
</dbReference>
<keyword evidence="2 8" id="KW-0813">Transport</keyword>
<dbReference type="Gene3D" id="2.40.170.20">
    <property type="entry name" value="TonB-dependent receptor, beta-barrel domain"/>
    <property type="match status" value="1"/>
</dbReference>
<dbReference type="FunFam" id="2.170.130.10:FF:000008">
    <property type="entry name" value="SusC/RagA family TonB-linked outer membrane protein"/>
    <property type="match status" value="1"/>
</dbReference>
<reference evidence="12" key="1">
    <citation type="submission" date="2019-10" db="EMBL/GenBank/DDBJ databases">
        <title>Muricauda hadale sp. nov., a piezophilic bacterium isolated from hadopelagic water of the Mariana Trench.</title>
        <authorList>
            <person name="Wei Y."/>
        </authorList>
    </citation>
    <scope>NUCLEOTIDE SEQUENCE [LARGE SCALE GENOMIC DNA]</scope>
    <source>
        <strain evidence="12">MT-229</strain>
    </source>
</reference>
<protein>
    <submittedName>
        <fullName evidence="12">TonB-dependent receptor</fullName>
    </submittedName>
</protein>
<dbReference type="InterPro" id="IPR036942">
    <property type="entry name" value="Beta-barrel_TonB_sf"/>
</dbReference>
<evidence type="ECO:0000259" key="11">
    <source>
        <dbReference type="Pfam" id="PF07715"/>
    </source>
</evidence>
<evidence type="ECO:0000256" key="2">
    <source>
        <dbReference type="ARBA" id="ARBA00022448"/>
    </source>
</evidence>
<dbReference type="SUPFAM" id="SSF49464">
    <property type="entry name" value="Carboxypeptidase regulatory domain-like"/>
    <property type="match status" value="1"/>
</dbReference>
<keyword evidence="12" id="KW-0675">Receptor</keyword>
<dbReference type="InterPro" id="IPR039426">
    <property type="entry name" value="TonB-dep_rcpt-like"/>
</dbReference>
<evidence type="ECO:0000313" key="13">
    <source>
        <dbReference type="Proteomes" id="UP000319204"/>
    </source>
</evidence>
<evidence type="ECO:0000256" key="5">
    <source>
        <dbReference type="ARBA" id="ARBA00023077"/>
    </source>
</evidence>
<dbReference type="InterPro" id="IPR008969">
    <property type="entry name" value="CarboxyPept-like_regulatory"/>
</dbReference>
<dbReference type="Proteomes" id="UP000319204">
    <property type="component" value="Unassembled WGS sequence"/>
</dbReference>
<dbReference type="EMBL" id="VNIK02000011">
    <property type="protein sequence ID" value="KAB5485756.1"/>
    <property type="molecule type" value="Genomic_DNA"/>
</dbReference>
<comment type="similarity">
    <text evidence="8 9">Belongs to the TonB-dependent receptor family.</text>
</comment>
<keyword evidence="13" id="KW-1185">Reference proteome</keyword>
<dbReference type="Gene3D" id="2.60.40.1120">
    <property type="entry name" value="Carboxypeptidase-like, regulatory domain"/>
    <property type="match status" value="1"/>
</dbReference>
<feature type="domain" description="TonB-dependent receptor plug" evidence="11">
    <location>
        <begin position="125"/>
        <end position="231"/>
    </location>
</feature>
<dbReference type="Pfam" id="PF00593">
    <property type="entry name" value="TonB_dep_Rec_b-barrel"/>
    <property type="match status" value="1"/>
</dbReference>
<dbReference type="InterPro" id="IPR037066">
    <property type="entry name" value="Plug_dom_sf"/>
</dbReference>
<keyword evidence="4 8" id="KW-0812">Transmembrane</keyword>
<dbReference type="SUPFAM" id="SSF56935">
    <property type="entry name" value="Porins"/>
    <property type="match status" value="1"/>
</dbReference>
<evidence type="ECO:0000256" key="1">
    <source>
        <dbReference type="ARBA" id="ARBA00004571"/>
    </source>
</evidence>
<comment type="caution">
    <text evidence="12">The sequence shown here is derived from an EMBL/GenBank/DDBJ whole genome shotgun (WGS) entry which is preliminary data.</text>
</comment>
<dbReference type="AlphaFoldDB" id="A0A5N5IQ49"/>
<organism evidence="12 13">
    <name type="scientific">Flagellimonas hadalis</name>
    <dbReference type="NCBI Taxonomy" id="2597517"/>
    <lineage>
        <taxon>Bacteria</taxon>
        <taxon>Pseudomonadati</taxon>
        <taxon>Bacteroidota</taxon>
        <taxon>Flavobacteriia</taxon>
        <taxon>Flavobacteriales</taxon>
        <taxon>Flavobacteriaceae</taxon>
        <taxon>Flagellimonas</taxon>
    </lineage>
</organism>
<feature type="domain" description="TonB-dependent receptor-like beta-barrel" evidence="10">
    <location>
        <begin position="412"/>
        <end position="781"/>
    </location>
</feature>
<evidence type="ECO:0000256" key="3">
    <source>
        <dbReference type="ARBA" id="ARBA00022452"/>
    </source>
</evidence>
<dbReference type="Pfam" id="PF13715">
    <property type="entry name" value="CarbopepD_reg_2"/>
    <property type="match status" value="1"/>
</dbReference>
<evidence type="ECO:0000313" key="12">
    <source>
        <dbReference type="EMBL" id="KAB5485756.1"/>
    </source>
</evidence>
<keyword evidence="7 8" id="KW-0998">Cell outer membrane</keyword>
<sequence length="1072" mass="118813">MGHLLAFLPMLGSNAKGDTSAVLGKMLFPDTQQYVVKGTVSDANGMPLAGVAVVEKGTTNGVATDFDGNYEISVAGEQSVLEFVYLGFATETRTVGNNSTMNITLTESTSELDEVVVIGYGTARKSDLTGSVVTVSGTDLKNVPVATAAEAMTGRLAGVQIVSTEGSPDAEVNIRVRGGGSITQDSSPLLIVDGFPVNSINDISPSDIENITVLKDASSTAIYGSRGANGVVIITTKSGRDGKVAVTINSFYGMKQIANTVDVLDPDDFVAWQYEYAMLRDSEDISSYENIFGGYLDIDQYNGLEGNNWQKQIYGRTGEIHSQDFGVRGGTEKFNYNFNYARFDEKAIQVGSEFIRNNLALKLNNKVNDKIDLSFTIRYSDTEIEGGGANEQNESSSADARLRHSVGYTPIPLPGITTTDTEEYSSTALIDPFVATADNDRLQKRQNYNMLGSFGWKIFDNVKLKADLGLDNYNYLDYRFYGRQTYYANNAPAADNQGLPAIIMRDRKDKRFRTANTLDIDLGKYLNDDHRLKVLLGQEYILYERNEVTQVVHGLPRFFDFDQARKLTTQGTPQSVDNFYSPDEKLLSFFGRLNYDLFNKYLFTATFRADASSKFLGDNRWGYFPSAAVAWKISEEGFLNNADWLDALKFRVSYGQAGNENIPVGQTIQNFVSNNSTWINGVDSYWAASTILANPELKWETTITRNIGLDFGLFNNRVSGSFEVYKNTTEDLLMRFPVPGTGYDFQYRNMGETQNQGIEASLNLAVLEKENYGLNLSLNFSKNVNEVTSLGVMEAFSERTNWASSDIHNEYMIMEGEPIGIMQGYLHDGRYEVSDFDFVDGAYVLREGVADASAVLGNTPMPGSMKFKDLDGDGLVTDVDMDIIGRALPKHTGGFVLNGYAYGFDLTAAFNYSYGNDVYNANKIEYTTANRNSQYRNLSSQMASGNRWTNIDPATGALVTDPAQLEALNANTTMWSPYMNNYVFSDWAVEDGSFLRLNTLTLGYSLPDDVVKKIGFTRFRIYTTGYNVALWTKYSGLDPEVSTRRRTPLTPGVDFSPYPRSRQFVLGVNLNF</sequence>
<accession>A0A5N5IQ49</accession>
<evidence type="ECO:0000256" key="9">
    <source>
        <dbReference type="RuleBase" id="RU003357"/>
    </source>
</evidence>
<keyword evidence="5 9" id="KW-0798">TonB box</keyword>
<dbReference type="Pfam" id="PF07715">
    <property type="entry name" value="Plug"/>
    <property type="match status" value="1"/>
</dbReference>
<comment type="subcellular location">
    <subcellularLocation>
        <location evidence="1 8">Cell outer membrane</location>
        <topology evidence="1 8">Multi-pass membrane protein</topology>
    </subcellularLocation>
</comment>
<dbReference type="NCBIfam" id="TIGR04057">
    <property type="entry name" value="SusC_RagA_signa"/>
    <property type="match status" value="1"/>
</dbReference>
<dbReference type="NCBIfam" id="TIGR04056">
    <property type="entry name" value="OMP_RagA_SusC"/>
    <property type="match status" value="1"/>
</dbReference>
<dbReference type="InterPro" id="IPR023996">
    <property type="entry name" value="TonB-dep_OMP_SusC/RagA"/>
</dbReference>